<gene>
    <name evidence="11" type="ORF">BYL167_LOCUS36331</name>
    <name evidence="3" type="ORF">CJN711_LOCUS29354</name>
    <name evidence="9" type="ORF">GIL414_LOCUS20179</name>
    <name evidence="2" type="ORF">KQP761_LOCUS10120</name>
    <name evidence="5" type="ORF">MBJ925_LOCUS36006</name>
    <name evidence="7" type="ORF">OVN521_LOCUS2111</name>
    <name evidence="10" type="ORF">SMN809_LOCUS32673</name>
    <name evidence="8" type="ORF">UXM345_LOCUS8224</name>
    <name evidence="6" type="ORF">WKI299_LOCUS35204</name>
    <name evidence="4" type="ORF">XDN619_LOCUS1763</name>
</gene>
<keyword evidence="1" id="KW-1133">Transmembrane helix</keyword>
<name>A0A816M9C4_9BILA</name>
<evidence type="ECO:0000313" key="4">
    <source>
        <dbReference type="EMBL" id="CAF1968748.1"/>
    </source>
</evidence>
<keyword evidence="1" id="KW-0472">Membrane</keyword>
<evidence type="ECO:0000313" key="11">
    <source>
        <dbReference type="EMBL" id="CAF4508000.1"/>
    </source>
</evidence>
<feature type="transmembrane region" description="Helical" evidence="1">
    <location>
        <begin position="12"/>
        <end position="29"/>
    </location>
</feature>
<dbReference type="AlphaFoldDB" id="A0A816M9C4"/>
<dbReference type="EMBL" id="CAJNRE010019859">
    <property type="protein sequence ID" value="CAF2213480.1"/>
    <property type="molecule type" value="Genomic_DNA"/>
</dbReference>
<evidence type="ECO:0000313" key="3">
    <source>
        <dbReference type="EMBL" id="CAF1535815.1"/>
    </source>
</evidence>
<evidence type="ECO:0000313" key="6">
    <source>
        <dbReference type="EMBL" id="CAF2214903.1"/>
    </source>
</evidence>
<dbReference type="EMBL" id="CAJOBI010069180">
    <property type="protein sequence ID" value="CAF4450138.1"/>
    <property type="molecule type" value="Genomic_DNA"/>
</dbReference>
<reference evidence="4" key="1">
    <citation type="submission" date="2021-02" db="EMBL/GenBank/DDBJ databases">
        <authorList>
            <person name="Nowell W R."/>
        </authorList>
    </citation>
    <scope>NUCLEOTIDE SEQUENCE</scope>
</reference>
<keyword evidence="1" id="KW-0812">Transmembrane</keyword>
<evidence type="ECO:0000313" key="13">
    <source>
        <dbReference type="Proteomes" id="UP000663887"/>
    </source>
</evidence>
<protein>
    <submittedName>
        <fullName evidence="4">Uncharacterized protein</fullName>
    </submittedName>
</protein>
<dbReference type="EMBL" id="CAJNRG010000083">
    <property type="protein sequence ID" value="CAF1968748.1"/>
    <property type="molecule type" value="Genomic_DNA"/>
</dbReference>
<dbReference type="EMBL" id="CAJNOW010004261">
    <property type="protein sequence ID" value="CAF1410396.1"/>
    <property type="molecule type" value="Genomic_DNA"/>
</dbReference>
<dbReference type="EMBL" id="CAJOBJ010012706">
    <property type="protein sequence ID" value="CAF4166707.1"/>
    <property type="molecule type" value="Genomic_DNA"/>
</dbReference>
<dbReference type="Proteomes" id="UP000663842">
    <property type="component" value="Unassembled WGS sequence"/>
</dbReference>
<keyword evidence="12" id="KW-1185">Reference proteome</keyword>
<dbReference type="EMBL" id="CAJNRF010016882">
    <property type="protein sequence ID" value="CAF2214903.1"/>
    <property type="molecule type" value="Genomic_DNA"/>
</dbReference>
<dbReference type="Proteomes" id="UP000663834">
    <property type="component" value="Unassembled WGS sequence"/>
</dbReference>
<dbReference type="Proteomes" id="UP000663887">
    <property type="component" value="Unassembled WGS sequence"/>
</dbReference>
<comment type="caution">
    <text evidence="4">The sequence shown here is derived from an EMBL/GenBank/DDBJ whole genome shotgun (WGS) entry which is preliminary data.</text>
</comment>
<evidence type="ECO:0000313" key="12">
    <source>
        <dbReference type="Proteomes" id="UP000663866"/>
    </source>
</evidence>
<dbReference type="EMBL" id="CAJOBH010078992">
    <property type="protein sequence ID" value="CAF4508000.1"/>
    <property type="molecule type" value="Genomic_DNA"/>
</dbReference>
<dbReference type="Proteomes" id="UP000663855">
    <property type="component" value="Unassembled WGS sequence"/>
</dbReference>
<evidence type="ECO:0000256" key="1">
    <source>
        <dbReference type="SAM" id="Phobius"/>
    </source>
</evidence>
<dbReference type="EMBL" id="CAJOBG010000158">
    <property type="protein sequence ID" value="CAF3768747.1"/>
    <property type="molecule type" value="Genomic_DNA"/>
</dbReference>
<organism evidence="4 13">
    <name type="scientific">Rotaria magnacalcarata</name>
    <dbReference type="NCBI Taxonomy" id="392030"/>
    <lineage>
        <taxon>Eukaryota</taxon>
        <taxon>Metazoa</taxon>
        <taxon>Spiralia</taxon>
        <taxon>Gnathifera</taxon>
        <taxon>Rotifera</taxon>
        <taxon>Eurotatoria</taxon>
        <taxon>Bdelloidea</taxon>
        <taxon>Philodinida</taxon>
        <taxon>Philodinidae</taxon>
        <taxon>Rotaria</taxon>
    </lineage>
</organism>
<accession>A0A816M9C4</accession>
<evidence type="ECO:0000313" key="7">
    <source>
        <dbReference type="EMBL" id="CAF3768747.1"/>
    </source>
</evidence>
<dbReference type="Proteomes" id="UP000663856">
    <property type="component" value="Unassembled WGS sequence"/>
</dbReference>
<dbReference type="Proteomes" id="UP000681720">
    <property type="component" value="Unassembled WGS sequence"/>
</dbReference>
<evidence type="ECO:0000313" key="5">
    <source>
        <dbReference type="EMBL" id="CAF2213480.1"/>
    </source>
</evidence>
<dbReference type="Proteomes" id="UP000681967">
    <property type="component" value="Unassembled WGS sequence"/>
</dbReference>
<dbReference type="Proteomes" id="UP000663824">
    <property type="component" value="Unassembled WGS sequence"/>
</dbReference>
<evidence type="ECO:0000313" key="8">
    <source>
        <dbReference type="EMBL" id="CAF3858162.1"/>
    </source>
</evidence>
<proteinExistence type="predicted"/>
<dbReference type="OrthoDB" id="9981191at2759"/>
<sequence length="104" mass="12064">MNPGLKMNSFKTLVLVDIIALIMLLVFPIQSMPTNDDFASLPMQHKRWTFNTWRLHGRRQLSDDFYSSKTSLSPFLDDHQYQIFTDDESDAPKADANVSELLRE</sequence>
<dbReference type="EMBL" id="CAJNOV010013948">
    <property type="protein sequence ID" value="CAF1535815.1"/>
    <property type="molecule type" value="Genomic_DNA"/>
</dbReference>
<evidence type="ECO:0000313" key="2">
    <source>
        <dbReference type="EMBL" id="CAF1410396.1"/>
    </source>
</evidence>
<dbReference type="Proteomes" id="UP000663866">
    <property type="component" value="Unassembled WGS sequence"/>
</dbReference>
<evidence type="ECO:0000313" key="10">
    <source>
        <dbReference type="EMBL" id="CAF4450138.1"/>
    </source>
</evidence>
<dbReference type="EMBL" id="CAJOBF010000712">
    <property type="protein sequence ID" value="CAF3858162.1"/>
    <property type="molecule type" value="Genomic_DNA"/>
</dbReference>
<evidence type="ECO:0000313" key="9">
    <source>
        <dbReference type="EMBL" id="CAF4166707.1"/>
    </source>
</evidence>
<dbReference type="Proteomes" id="UP000676336">
    <property type="component" value="Unassembled WGS sequence"/>
</dbReference>